<dbReference type="RefSeq" id="WP_343057216.1">
    <property type="nucleotide sequence ID" value="NZ_JACICY010000006.1"/>
</dbReference>
<accession>A0A7W6EX55</accession>
<name>A0A7W6EX55_9SPHN</name>
<sequence length="217" mass="23072">MKRVWPMLKRLLHDARGVSVTEFAIVLPVFITLGMYGAEIAWMNSAAMEASQVAIALADNASRLGQTDNSGVTPTITGADIESVLTGATEEGATIGLAQNGRVILSSLETHSVTGKQYIHWQQCMGDLKKSSDFGKPDLTGSALSKVASGLALGKTKITAPTGSSVMVAEVWYNYKGLFGTMFVKPFVMHEQAAMIVRDNRNTGPGVSNVLTKTSCS</sequence>
<dbReference type="AlphaFoldDB" id="A0A7W6EX55"/>
<dbReference type="Proteomes" id="UP000562395">
    <property type="component" value="Unassembled WGS sequence"/>
</dbReference>
<dbReference type="EMBL" id="JACICY010000006">
    <property type="protein sequence ID" value="MBB3861484.1"/>
    <property type="molecule type" value="Genomic_DNA"/>
</dbReference>
<evidence type="ECO:0008006" key="4">
    <source>
        <dbReference type="Google" id="ProtNLM"/>
    </source>
</evidence>
<keyword evidence="3" id="KW-1185">Reference proteome</keyword>
<reference evidence="2 3" key="1">
    <citation type="submission" date="2020-08" db="EMBL/GenBank/DDBJ databases">
        <title>Genomic Encyclopedia of Type Strains, Phase IV (KMG-IV): sequencing the most valuable type-strain genomes for metagenomic binning, comparative biology and taxonomic classification.</title>
        <authorList>
            <person name="Goeker M."/>
        </authorList>
    </citation>
    <scope>NUCLEOTIDE SEQUENCE [LARGE SCALE GENOMIC DNA]</scope>
    <source>
        <strain evidence="2 3">DSM 14552</strain>
    </source>
</reference>
<feature type="transmembrane region" description="Helical" evidence="1">
    <location>
        <begin position="20"/>
        <end position="38"/>
    </location>
</feature>
<evidence type="ECO:0000256" key="1">
    <source>
        <dbReference type="SAM" id="Phobius"/>
    </source>
</evidence>
<evidence type="ECO:0000313" key="2">
    <source>
        <dbReference type="EMBL" id="MBB3861484.1"/>
    </source>
</evidence>
<proteinExistence type="predicted"/>
<organism evidence="2 3">
    <name type="scientific">Novosphingobium hassiacum</name>
    <dbReference type="NCBI Taxonomy" id="173676"/>
    <lineage>
        <taxon>Bacteria</taxon>
        <taxon>Pseudomonadati</taxon>
        <taxon>Pseudomonadota</taxon>
        <taxon>Alphaproteobacteria</taxon>
        <taxon>Sphingomonadales</taxon>
        <taxon>Sphingomonadaceae</taxon>
        <taxon>Novosphingobium</taxon>
    </lineage>
</organism>
<comment type="caution">
    <text evidence="2">The sequence shown here is derived from an EMBL/GenBank/DDBJ whole genome shotgun (WGS) entry which is preliminary data.</text>
</comment>
<gene>
    <name evidence="2" type="ORF">GGQ88_002768</name>
</gene>
<evidence type="ECO:0000313" key="3">
    <source>
        <dbReference type="Proteomes" id="UP000562395"/>
    </source>
</evidence>
<keyword evidence="1" id="KW-0812">Transmembrane</keyword>
<keyword evidence="1" id="KW-0472">Membrane</keyword>
<protein>
    <recommendedName>
        <fullName evidence="4">Pilus assembly protein</fullName>
    </recommendedName>
</protein>
<keyword evidence="1" id="KW-1133">Transmembrane helix</keyword>